<evidence type="ECO:0000313" key="5">
    <source>
        <dbReference type="Proteomes" id="UP000246004"/>
    </source>
</evidence>
<evidence type="ECO:0000313" key="4">
    <source>
        <dbReference type="Proteomes" id="UP000217528"/>
    </source>
</evidence>
<keyword evidence="1" id="KW-1133">Transmembrane helix</keyword>
<dbReference type="Proteomes" id="UP000246004">
    <property type="component" value="Unassembled WGS sequence"/>
</dbReference>
<sequence>MNSTIRKLASALAILIVTVIFLNSVFQFSYMIFPGINYIYQGIGVNIAPNLVTNIVFDFRGFDTLGEALILVSAVVTTMLVFGRGKVNLGGDDDE</sequence>
<feature type="transmembrane region" description="Helical" evidence="1">
    <location>
        <begin position="12"/>
        <end position="32"/>
    </location>
</feature>
<dbReference type="OrthoDB" id="371891at2157"/>
<dbReference type="EMBL" id="LWMS01000020">
    <property type="protein sequence ID" value="PWL08305.1"/>
    <property type="molecule type" value="Genomic_DNA"/>
</dbReference>
<evidence type="ECO:0000313" key="3">
    <source>
        <dbReference type="EMBL" id="PWL08305.1"/>
    </source>
</evidence>
<keyword evidence="1" id="KW-0812">Transmembrane</keyword>
<evidence type="ECO:0000313" key="2">
    <source>
        <dbReference type="EMBL" id="PAV08218.1"/>
    </source>
</evidence>
<dbReference type="Proteomes" id="UP000217528">
    <property type="component" value="Unassembled WGS sequence"/>
</dbReference>
<reference evidence="2 4" key="2">
    <citation type="journal article" date="2017" name="BMC Genomics">
        <title>Genomic analysis of methanogenic archaea reveals a shift towards energy conservation.</title>
        <authorList>
            <person name="Gilmore S.P."/>
            <person name="Henske J.K."/>
            <person name="Sexton J.A."/>
            <person name="Solomon K.V."/>
            <person name="Seppala S."/>
            <person name="Yoo J.I."/>
            <person name="Huyett L.M."/>
            <person name="Pressman A."/>
            <person name="Cogan J.Z."/>
            <person name="Kivenson V."/>
            <person name="Peng X."/>
            <person name="Tan Y."/>
            <person name="Valentine D.L."/>
            <person name="O'Malley M.A."/>
        </authorList>
    </citation>
    <scope>NUCLEOTIDE SEQUENCE [LARGE SCALE GENOMIC DNA]</scope>
    <source>
        <strain evidence="2 4">1R-7</strain>
    </source>
</reference>
<dbReference type="AlphaFoldDB" id="A0A2A2HFX2"/>
<comment type="caution">
    <text evidence="2">The sequence shown here is derived from an EMBL/GenBank/DDBJ whole genome shotgun (WGS) entry which is preliminary data.</text>
</comment>
<keyword evidence="1" id="KW-0472">Membrane</keyword>
<organism evidence="2 4">
    <name type="scientific">Methanosphaera cuniculi</name>
    <dbReference type="NCBI Taxonomy" id="1077256"/>
    <lineage>
        <taxon>Archaea</taxon>
        <taxon>Methanobacteriati</taxon>
        <taxon>Methanobacteriota</taxon>
        <taxon>Methanomada group</taxon>
        <taxon>Methanobacteria</taxon>
        <taxon>Methanobacteriales</taxon>
        <taxon>Methanobacteriaceae</taxon>
        <taxon>Methanosphaera</taxon>
    </lineage>
</organism>
<name>A0A2A2HFX2_9EURY</name>
<dbReference type="RefSeq" id="WP_095607868.1">
    <property type="nucleotide sequence ID" value="NZ_CANQEZ010000001.1"/>
</dbReference>
<gene>
    <name evidence="2" type="ORF">ASJ82_03230</name>
    <name evidence="3" type="ORF">MSCUN_07410</name>
</gene>
<feature type="transmembrane region" description="Helical" evidence="1">
    <location>
        <begin position="64"/>
        <end position="83"/>
    </location>
</feature>
<protein>
    <submittedName>
        <fullName evidence="2">EhbH</fullName>
    </submittedName>
    <submittedName>
        <fullName evidence="3">Putative monovalent cation/H+ antiporter subunit B</fullName>
    </submittedName>
</protein>
<accession>A0A2A2HFX2</accession>
<reference evidence="3 5" key="1">
    <citation type="submission" date="2016-04" db="EMBL/GenBank/DDBJ databases">
        <title>Genome sequence of Methanosphaera cuniculi DSM 4103.</title>
        <authorList>
            <person name="Poehlein A."/>
            <person name="Seedorf H."/>
            <person name="Daniel R."/>
        </authorList>
    </citation>
    <scope>NUCLEOTIDE SEQUENCE [LARGE SCALE GENOMIC DNA]</scope>
    <source>
        <strain evidence="3 5">DSM 4103</strain>
    </source>
</reference>
<feature type="transmembrane region" description="Helical" evidence="1">
    <location>
        <begin position="38"/>
        <end position="57"/>
    </location>
</feature>
<keyword evidence="4" id="KW-1185">Reference proteome</keyword>
<evidence type="ECO:0000256" key="1">
    <source>
        <dbReference type="SAM" id="Phobius"/>
    </source>
</evidence>
<dbReference type="EMBL" id="LMVN01000001">
    <property type="protein sequence ID" value="PAV08218.1"/>
    <property type="molecule type" value="Genomic_DNA"/>
</dbReference>
<proteinExistence type="predicted"/>